<feature type="active site" description="Proton acceptor" evidence="18">
    <location>
        <position position="372"/>
    </location>
</feature>
<protein>
    <recommendedName>
        <fullName evidence="18">Bifunctional protein GlmU</fullName>
    </recommendedName>
    <domain>
        <recommendedName>
            <fullName evidence="18">UDP-N-acetylglucosamine pyrophosphorylase</fullName>
            <ecNumber evidence="18">2.7.7.23</ecNumber>
        </recommendedName>
        <alternativeName>
            <fullName evidence="18">N-acetylglucosamine-1-phosphate uridyltransferase</fullName>
        </alternativeName>
    </domain>
    <domain>
        <recommendedName>
            <fullName evidence="18">Glucosamine-1-phosphate N-acetyltransferase</fullName>
            <ecNumber evidence="18">2.3.1.157</ecNumber>
        </recommendedName>
    </domain>
</protein>
<gene>
    <name evidence="18" type="primary">glmU</name>
    <name evidence="20" type="ORF">MGR_2144</name>
</gene>
<evidence type="ECO:0000256" key="4">
    <source>
        <dbReference type="ARBA" id="ARBA00022490"/>
    </source>
</evidence>
<feature type="binding site" evidence="18">
    <location>
        <position position="253"/>
    </location>
    <ligand>
        <name>UDP-N-acetyl-alpha-D-glucosamine</name>
        <dbReference type="ChEBI" id="CHEBI:57705"/>
    </ligand>
</feature>
<evidence type="ECO:0000313" key="20">
    <source>
        <dbReference type="EMBL" id="CAM76199.1"/>
    </source>
</evidence>
<comment type="function">
    <text evidence="17 18">Catalyzes the last two sequential reactions in the de novo biosynthetic pathway for UDP-N-acetylglucosamine (UDP-GlcNAc). The C-terminal domain catalyzes the transfer of acetyl group from acetyl coenzyme A to glucosamine-1-phosphate (GlcN-1-P) to produce N-acetylglucosamine-1-phosphate (GlcNAc-1-P), which is converted into UDP-GlcNAc by the transfer of uridine 5-monophosphate (from uridine 5-triphosphate), a reaction catalyzed by the N-terminal domain.</text>
</comment>
<evidence type="ECO:0000256" key="18">
    <source>
        <dbReference type="HAMAP-Rule" id="MF_01631"/>
    </source>
</evidence>
<comment type="pathway">
    <text evidence="18">Nucleotide-sugar biosynthesis; UDP-N-acetyl-alpha-D-glucosamine biosynthesis; N-acetyl-alpha-D-glucosamine 1-phosphate from alpha-D-glucosamine 6-phosphate (route II): step 2/2.</text>
</comment>
<dbReference type="Pfam" id="PF00132">
    <property type="entry name" value="Hexapep"/>
    <property type="match status" value="2"/>
</dbReference>
<dbReference type="GO" id="GO:0009252">
    <property type="term" value="P:peptidoglycan biosynthetic process"/>
    <property type="evidence" value="ECO:0007669"/>
    <property type="project" value="UniProtKB-UniRule"/>
</dbReference>
<evidence type="ECO:0000256" key="12">
    <source>
        <dbReference type="ARBA" id="ARBA00023268"/>
    </source>
</evidence>
<evidence type="ECO:0000256" key="15">
    <source>
        <dbReference type="ARBA" id="ARBA00048247"/>
    </source>
</evidence>
<sequence length="476" mass="49955">MARTVPLWHFPPITATAWVLIALDQGTSELAVIVLAAGMGTRMKSDLPKVMHPLAGRPMIQHLMETVSGLAPDKVVVVVGPGMDVVAQAVAPAQTVVQTERLGTGHAVMQARDLLKDFHGDVLVLYGDTPLITKDTLQRMLAERRNADKNPAVVVLGFKPVDPGHYGRLVVGAEGLKAIVEFKDANDDQREIPLCNSGVMAFDGACLWDRLARIGNDNAKGEYYLTDVVGLARGDGANCSFVLGDEQELLGVNSRAELAGAEAIIQGELRRAAMDDGATLVDPASVWFSWDTSLGRDVMVWPHVVFGPGVTIGDHVVIKGFCHFEGCTIADGADVGPYARLRPGAEIGAAAHIGNFVEVKKSVIEAGAKVNHLSYIGDAQVGADANVGAGTITCNYDGFTKSCTEIGAGAFIGSNSSLVAPVKVGARAMIGAGSVITKDVSDGALAVGRGAQMEVAGWADRFRAAKAAEKAKKQGK</sequence>
<comment type="similarity">
    <text evidence="2 18">In the C-terminal section; belongs to the transferase hexapeptide repeat family.</text>
</comment>
<dbReference type="Pfam" id="PF12804">
    <property type="entry name" value="NTP_transf_3"/>
    <property type="match status" value="1"/>
</dbReference>
<dbReference type="PANTHER" id="PTHR43584:SF3">
    <property type="entry name" value="BIFUNCTIONAL PROTEIN GLMU"/>
    <property type="match status" value="1"/>
</dbReference>
<proteinExistence type="inferred from homology"/>
<dbReference type="InterPro" id="IPR029044">
    <property type="entry name" value="Nucleotide-diphossugar_trans"/>
</dbReference>
<keyword evidence="7 18" id="KW-0479">Metal-binding</keyword>
<evidence type="ECO:0000256" key="17">
    <source>
        <dbReference type="ARBA" id="ARBA00049628"/>
    </source>
</evidence>
<feature type="binding site" evidence="18">
    <location>
        <begin position="395"/>
        <end position="396"/>
    </location>
    <ligand>
        <name>acetyl-CoA</name>
        <dbReference type="ChEBI" id="CHEBI:57288"/>
    </ligand>
</feature>
<feature type="region of interest" description="Pyrophosphorylase" evidence="18">
    <location>
        <begin position="1"/>
        <end position="255"/>
    </location>
</feature>
<dbReference type="InterPro" id="IPR038009">
    <property type="entry name" value="GlmU_C_LbH"/>
</dbReference>
<keyword evidence="11 18" id="KW-0573">Peptidoglycan synthesis</keyword>
<feature type="binding site" evidence="18">
    <location>
        <position position="181"/>
    </location>
    <ligand>
        <name>UDP-N-acetyl-alpha-D-glucosamine</name>
        <dbReference type="ChEBI" id="CHEBI:57705"/>
    </ligand>
</feature>
<feature type="binding site" evidence="18">
    <location>
        <position position="128"/>
    </location>
    <ligand>
        <name>Mg(2+)</name>
        <dbReference type="ChEBI" id="CHEBI:18420"/>
    </ligand>
</feature>
<evidence type="ECO:0000256" key="2">
    <source>
        <dbReference type="ARBA" id="ARBA00007707"/>
    </source>
</evidence>
<dbReference type="NCBIfam" id="NF010933">
    <property type="entry name" value="PRK14353.1"/>
    <property type="match status" value="1"/>
</dbReference>
<feature type="binding site" evidence="18">
    <location>
        <position position="375"/>
    </location>
    <ligand>
        <name>UDP-N-acetyl-alpha-D-glucosamine</name>
        <dbReference type="ChEBI" id="CHEBI:57705"/>
    </ligand>
</feature>
<keyword evidence="13 18" id="KW-0012">Acyltransferase</keyword>
<dbReference type="Gene3D" id="2.160.10.10">
    <property type="entry name" value="Hexapeptide repeat proteins"/>
    <property type="match status" value="1"/>
</dbReference>
<feature type="binding site" evidence="18">
    <location>
        <position position="98"/>
    </location>
    <ligand>
        <name>UDP-N-acetyl-alpha-D-glucosamine</name>
        <dbReference type="ChEBI" id="CHEBI:57705"/>
    </ligand>
</feature>
<feature type="region of interest" description="N-acetyltransferase" evidence="18">
    <location>
        <begin position="277"/>
        <end position="476"/>
    </location>
</feature>
<comment type="pathway">
    <text evidence="18">Bacterial outer membrane biogenesis; LPS lipid A biosynthesis.</text>
</comment>
<dbReference type="GO" id="GO:0016020">
    <property type="term" value="C:membrane"/>
    <property type="evidence" value="ECO:0007669"/>
    <property type="project" value="GOC"/>
</dbReference>
<dbReference type="NCBIfam" id="TIGR01173">
    <property type="entry name" value="glmU"/>
    <property type="match status" value="1"/>
</dbReference>
<keyword evidence="6 18" id="KW-0548">Nucleotidyltransferase</keyword>
<dbReference type="GO" id="GO:0006048">
    <property type="term" value="P:UDP-N-acetylglucosamine biosynthetic process"/>
    <property type="evidence" value="ECO:0007669"/>
    <property type="project" value="UniProtKB-UniPathway"/>
</dbReference>
<comment type="catalytic activity">
    <reaction evidence="15 18">
        <text>alpha-D-glucosamine 1-phosphate + acetyl-CoA = N-acetyl-alpha-D-glucosamine 1-phosphate + CoA + H(+)</text>
        <dbReference type="Rhea" id="RHEA:13725"/>
        <dbReference type="ChEBI" id="CHEBI:15378"/>
        <dbReference type="ChEBI" id="CHEBI:57287"/>
        <dbReference type="ChEBI" id="CHEBI:57288"/>
        <dbReference type="ChEBI" id="CHEBI:57776"/>
        <dbReference type="ChEBI" id="CHEBI:58516"/>
        <dbReference type="EC" id="2.3.1.157"/>
    </reaction>
</comment>
<feature type="region of interest" description="Linker" evidence="18">
    <location>
        <begin position="256"/>
        <end position="276"/>
    </location>
</feature>
<dbReference type="GO" id="GO:0008360">
    <property type="term" value="P:regulation of cell shape"/>
    <property type="evidence" value="ECO:0007669"/>
    <property type="project" value="UniProtKB-KW"/>
</dbReference>
<dbReference type="EC" id="2.3.1.157" evidence="18"/>
<comment type="catalytic activity">
    <reaction evidence="16 18">
        <text>N-acetyl-alpha-D-glucosamine 1-phosphate + UTP + H(+) = UDP-N-acetyl-alpha-D-glucosamine + diphosphate</text>
        <dbReference type="Rhea" id="RHEA:13509"/>
        <dbReference type="ChEBI" id="CHEBI:15378"/>
        <dbReference type="ChEBI" id="CHEBI:33019"/>
        <dbReference type="ChEBI" id="CHEBI:46398"/>
        <dbReference type="ChEBI" id="CHEBI:57705"/>
        <dbReference type="ChEBI" id="CHEBI:57776"/>
        <dbReference type="EC" id="2.7.7.23"/>
    </reaction>
</comment>
<feature type="binding site" evidence="18">
    <location>
        <begin position="103"/>
        <end position="104"/>
    </location>
    <ligand>
        <name>UDP-N-acetyl-alpha-D-glucosamine</name>
        <dbReference type="ChEBI" id="CHEBI:57705"/>
    </ligand>
</feature>
<dbReference type="InterPro" id="IPR001451">
    <property type="entry name" value="Hexapep"/>
</dbReference>
<comment type="subunit">
    <text evidence="18">Homotrimer.</text>
</comment>
<evidence type="ECO:0000256" key="13">
    <source>
        <dbReference type="ARBA" id="ARBA00023315"/>
    </source>
</evidence>
<feature type="binding site" evidence="18">
    <location>
        <position position="49"/>
    </location>
    <ligand>
        <name>UDP-N-acetyl-alpha-D-glucosamine</name>
        <dbReference type="ChEBI" id="CHEBI:57705"/>
    </ligand>
</feature>
<dbReference type="InterPro" id="IPR025877">
    <property type="entry name" value="MobA-like_NTP_Trfase"/>
</dbReference>
<feature type="binding site" evidence="18">
    <location>
        <begin position="35"/>
        <end position="38"/>
    </location>
    <ligand>
        <name>UDP-N-acetyl-alpha-D-glucosamine</name>
        <dbReference type="ChEBI" id="CHEBI:57705"/>
    </ligand>
</feature>
<dbReference type="GO" id="GO:0003977">
    <property type="term" value="F:UDP-N-acetylglucosamine diphosphorylase activity"/>
    <property type="evidence" value="ECO:0007669"/>
    <property type="project" value="UniProtKB-UniRule"/>
</dbReference>
<evidence type="ECO:0000256" key="6">
    <source>
        <dbReference type="ARBA" id="ARBA00022695"/>
    </source>
</evidence>
<dbReference type="HAMAP" id="MF_01631">
    <property type="entry name" value="GlmU"/>
    <property type="match status" value="1"/>
</dbReference>
<dbReference type="GO" id="GO:0009245">
    <property type="term" value="P:lipid A biosynthetic process"/>
    <property type="evidence" value="ECO:0007669"/>
    <property type="project" value="UniProtKB-UniRule"/>
</dbReference>
<keyword evidence="9 18" id="KW-0460">Magnesium</keyword>
<evidence type="ECO:0000259" key="19">
    <source>
        <dbReference type="Pfam" id="PF12804"/>
    </source>
</evidence>
<dbReference type="SUPFAM" id="SSF51161">
    <property type="entry name" value="Trimeric LpxA-like enzymes"/>
    <property type="match status" value="1"/>
</dbReference>
<dbReference type="InterPro" id="IPR050065">
    <property type="entry name" value="GlmU-like"/>
</dbReference>
<dbReference type="UniPathway" id="UPA00113">
    <property type="reaction ID" value="UER00532"/>
</dbReference>
<comment type="similarity">
    <text evidence="3 18">In the N-terminal section; belongs to the N-acetylglucosamine-1-phosphate uridyltransferase family.</text>
</comment>
<feature type="binding site" evidence="18">
    <location>
        <position position="196"/>
    </location>
    <ligand>
        <name>UDP-N-acetyl-alpha-D-glucosamine</name>
        <dbReference type="ChEBI" id="CHEBI:57705"/>
    </ligand>
</feature>
<evidence type="ECO:0000256" key="14">
    <source>
        <dbReference type="ARBA" id="ARBA00023316"/>
    </source>
</evidence>
<feature type="binding site" evidence="18">
    <location>
        <position position="253"/>
    </location>
    <ligand>
        <name>Mg(2+)</name>
        <dbReference type="ChEBI" id="CHEBI:18420"/>
    </ligand>
</feature>
<dbReference type="AlphaFoldDB" id="A4TZZ2"/>
<dbReference type="Gene3D" id="3.90.550.10">
    <property type="entry name" value="Spore Coat Polysaccharide Biosynthesis Protein SpsA, Chain A"/>
    <property type="match status" value="1"/>
</dbReference>
<feature type="binding site" evidence="18">
    <location>
        <begin position="126"/>
        <end position="128"/>
    </location>
    <ligand>
        <name>UDP-N-acetyl-alpha-D-glucosamine</name>
        <dbReference type="ChEBI" id="CHEBI:57705"/>
    </ligand>
</feature>
<evidence type="ECO:0000256" key="10">
    <source>
        <dbReference type="ARBA" id="ARBA00022960"/>
    </source>
</evidence>
<comment type="pathway">
    <text evidence="18">Nucleotide-sugar biosynthesis; UDP-N-acetyl-alpha-D-glucosamine biosynthesis; UDP-N-acetyl-alpha-D-glucosamine from N-acetyl-alpha-D-glucosamine 1-phosphate: step 1/1.</text>
</comment>
<keyword evidence="12 18" id="KW-0511">Multifunctional enzyme</keyword>
<feature type="binding site" evidence="18">
    <location>
        <position position="389"/>
    </location>
    <ligand>
        <name>acetyl-CoA</name>
        <dbReference type="ChEBI" id="CHEBI:57288"/>
    </ligand>
</feature>
<evidence type="ECO:0000256" key="3">
    <source>
        <dbReference type="ARBA" id="ARBA00007947"/>
    </source>
</evidence>
<evidence type="ECO:0000256" key="16">
    <source>
        <dbReference type="ARBA" id="ARBA00048493"/>
    </source>
</evidence>
<dbReference type="CDD" id="cd03353">
    <property type="entry name" value="LbH_GlmU_C"/>
    <property type="match status" value="1"/>
</dbReference>
<dbReference type="UniPathway" id="UPA00973"/>
<comment type="cofactor">
    <cofactor evidence="18">
        <name>Mg(2+)</name>
        <dbReference type="ChEBI" id="CHEBI:18420"/>
    </cofactor>
    <text evidence="18">Binds 1 Mg(2+) ion per subunit.</text>
</comment>
<keyword evidence="4 18" id="KW-0963">Cytoplasm</keyword>
<evidence type="ECO:0000256" key="8">
    <source>
        <dbReference type="ARBA" id="ARBA00022737"/>
    </source>
</evidence>
<evidence type="ECO:0000256" key="11">
    <source>
        <dbReference type="ARBA" id="ARBA00022984"/>
    </source>
</evidence>
<organism evidence="20">
    <name type="scientific">Magnetospirillum gryphiswaldense</name>
    <dbReference type="NCBI Taxonomy" id="55518"/>
    <lineage>
        <taxon>Bacteria</taxon>
        <taxon>Pseudomonadati</taxon>
        <taxon>Pseudomonadota</taxon>
        <taxon>Alphaproteobacteria</taxon>
        <taxon>Rhodospirillales</taxon>
        <taxon>Rhodospirillaceae</taxon>
        <taxon>Magnetospirillum</taxon>
    </lineage>
</organism>
<feature type="binding site" evidence="18">
    <location>
        <position position="386"/>
    </location>
    <ligand>
        <name>UDP-N-acetyl-alpha-D-glucosamine</name>
        <dbReference type="ChEBI" id="CHEBI:57705"/>
    </ligand>
</feature>
<evidence type="ECO:0000256" key="5">
    <source>
        <dbReference type="ARBA" id="ARBA00022679"/>
    </source>
</evidence>
<dbReference type="GO" id="GO:0019134">
    <property type="term" value="F:glucosamine-1-phosphate N-acetyltransferase activity"/>
    <property type="evidence" value="ECO:0007669"/>
    <property type="project" value="UniProtKB-UniRule"/>
</dbReference>
<evidence type="ECO:0000256" key="1">
    <source>
        <dbReference type="ARBA" id="ARBA00004496"/>
    </source>
</evidence>
<feature type="binding site" evidence="18">
    <location>
        <position position="342"/>
    </location>
    <ligand>
        <name>UDP-N-acetyl-alpha-D-glucosamine</name>
        <dbReference type="ChEBI" id="CHEBI:57705"/>
    </ligand>
</feature>
<feature type="binding site" evidence="18">
    <location>
        <position position="432"/>
    </location>
    <ligand>
        <name>acetyl-CoA</name>
        <dbReference type="ChEBI" id="CHEBI:57288"/>
    </ligand>
</feature>
<keyword evidence="8 18" id="KW-0677">Repeat</keyword>
<keyword evidence="10 18" id="KW-0133">Cell shape</keyword>
<name>A4TZZ2_9PROT</name>
<keyword evidence="14 18" id="KW-0961">Cell wall biogenesis/degradation</keyword>
<dbReference type="GO" id="GO:0000287">
    <property type="term" value="F:magnesium ion binding"/>
    <property type="evidence" value="ECO:0007669"/>
    <property type="project" value="UniProtKB-UniRule"/>
</dbReference>
<keyword evidence="5 18" id="KW-0808">Transferase</keyword>
<comment type="subcellular location">
    <subcellularLocation>
        <location evidence="1 18">Cytoplasm</location>
    </subcellularLocation>
</comment>
<reference evidence="20" key="1">
    <citation type="journal article" date="2007" name="J. Bacteriol.">
        <title>Comparative genome analysis of four magnetotactic bacteria reveals a complex set of group-specific genes implicated in magnetosome biomineralization and function.</title>
        <authorList>
            <person name="Richter M."/>
            <person name="Kube M."/>
            <person name="Bazylinski D.A."/>
            <person name="Lombardot T."/>
            <person name="Gloeckner F.O."/>
            <person name="Reinhardt R."/>
            <person name="Schueler D."/>
        </authorList>
    </citation>
    <scope>NUCLEOTIDE SEQUENCE</scope>
    <source>
        <strain evidence="20">MSR-1</strain>
    </source>
</reference>
<dbReference type="CDD" id="cd02540">
    <property type="entry name" value="GT2_GlmU_N_bac"/>
    <property type="match status" value="1"/>
</dbReference>
<dbReference type="SUPFAM" id="SSF53448">
    <property type="entry name" value="Nucleotide-diphospho-sugar transferases"/>
    <property type="match status" value="1"/>
</dbReference>
<evidence type="ECO:0000256" key="7">
    <source>
        <dbReference type="ARBA" id="ARBA00022723"/>
    </source>
</evidence>
<dbReference type="GO" id="GO:0071555">
    <property type="term" value="P:cell wall organization"/>
    <property type="evidence" value="ECO:0007669"/>
    <property type="project" value="UniProtKB-KW"/>
</dbReference>
<feature type="binding site" evidence="18">
    <location>
        <position position="449"/>
    </location>
    <ligand>
        <name>acetyl-CoA</name>
        <dbReference type="ChEBI" id="CHEBI:57288"/>
    </ligand>
</feature>
<feature type="binding site" evidence="18">
    <location>
        <position position="360"/>
    </location>
    <ligand>
        <name>UDP-N-acetyl-alpha-D-glucosamine</name>
        <dbReference type="ChEBI" id="CHEBI:57705"/>
    </ligand>
</feature>
<feature type="binding site" evidence="18">
    <location>
        <position position="167"/>
    </location>
    <ligand>
        <name>UDP-N-acetyl-alpha-D-glucosamine</name>
        <dbReference type="ChEBI" id="CHEBI:57705"/>
    </ligand>
</feature>
<dbReference type="PANTHER" id="PTHR43584">
    <property type="entry name" value="NUCLEOTIDYL TRANSFERASE"/>
    <property type="match status" value="1"/>
</dbReference>
<evidence type="ECO:0000256" key="9">
    <source>
        <dbReference type="ARBA" id="ARBA00022842"/>
    </source>
</evidence>
<dbReference type="InterPro" id="IPR011004">
    <property type="entry name" value="Trimer_LpxA-like_sf"/>
</dbReference>
<dbReference type="InterPro" id="IPR005882">
    <property type="entry name" value="Bifunctional_GlmU"/>
</dbReference>
<dbReference type="EMBL" id="CU459003">
    <property type="protein sequence ID" value="CAM76199.1"/>
    <property type="molecule type" value="Genomic_DNA"/>
</dbReference>
<dbReference type="InterPro" id="IPR018357">
    <property type="entry name" value="Hexapep_transf_CS"/>
</dbReference>
<feature type="domain" description="MobA-like NTP transferase" evidence="19">
    <location>
        <begin position="32"/>
        <end position="167"/>
    </location>
</feature>
<dbReference type="GO" id="GO:0005737">
    <property type="term" value="C:cytoplasm"/>
    <property type="evidence" value="ECO:0007669"/>
    <property type="project" value="UniProtKB-SubCell"/>
</dbReference>
<dbReference type="EC" id="2.7.7.23" evidence="18"/>
<dbReference type="PROSITE" id="PS00101">
    <property type="entry name" value="HEXAPEP_TRANSFERASES"/>
    <property type="match status" value="2"/>
</dbReference>
<feature type="binding site" evidence="18">
    <location>
        <position position="414"/>
    </location>
    <ligand>
        <name>acetyl-CoA</name>
        <dbReference type="ChEBI" id="CHEBI:57288"/>
    </ligand>
</feature>
<dbReference type="GO" id="GO:0000902">
    <property type="term" value="P:cell morphogenesis"/>
    <property type="evidence" value="ECO:0007669"/>
    <property type="project" value="UniProtKB-UniRule"/>
</dbReference>
<accession>A4TZZ2</accession>